<dbReference type="PROSITE" id="PS50862">
    <property type="entry name" value="AA_TRNA_LIGASE_II"/>
    <property type="match status" value="1"/>
</dbReference>
<dbReference type="PANTHER" id="PTHR42918:SF9">
    <property type="entry name" value="LYSINE--TRNA LIGASE"/>
    <property type="match status" value="1"/>
</dbReference>
<organism evidence="6 7">
    <name type="scientific">Artemia franciscana</name>
    <name type="common">Brine shrimp</name>
    <name type="synonym">Artemia sanfranciscana</name>
    <dbReference type="NCBI Taxonomy" id="6661"/>
    <lineage>
        <taxon>Eukaryota</taxon>
        <taxon>Metazoa</taxon>
        <taxon>Ecdysozoa</taxon>
        <taxon>Arthropoda</taxon>
        <taxon>Crustacea</taxon>
        <taxon>Branchiopoda</taxon>
        <taxon>Anostraca</taxon>
        <taxon>Artemiidae</taxon>
        <taxon>Artemia</taxon>
    </lineage>
</organism>
<feature type="compositionally biased region" description="Polar residues" evidence="4">
    <location>
        <begin position="136"/>
        <end position="158"/>
    </location>
</feature>
<dbReference type="Gene3D" id="3.30.930.10">
    <property type="entry name" value="Bira Bifunctional Protein, Domain 2"/>
    <property type="match status" value="2"/>
</dbReference>
<evidence type="ECO:0000313" key="7">
    <source>
        <dbReference type="Proteomes" id="UP001187531"/>
    </source>
</evidence>
<dbReference type="GO" id="GO:0006430">
    <property type="term" value="P:lysyl-tRNA aminoacylation"/>
    <property type="evidence" value="ECO:0007669"/>
    <property type="project" value="InterPro"/>
</dbReference>
<dbReference type="GO" id="GO:0000049">
    <property type="term" value="F:tRNA binding"/>
    <property type="evidence" value="ECO:0007669"/>
    <property type="project" value="TreeGrafter"/>
</dbReference>
<keyword evidence="2" id="KW-0547">Nucleotide-binding</keyword>
<protein>
    <recommendedName>
        <fullName evidence="5">Aminoacyl-transfer RNA synthetases class-II family profile domain-containing protein</fullName>
    </recommendedName>
</protein>
<evidence type="ECO:0000313" key="6">
    <source>
        <dbReference type="EMBL" id="KAK2702105.1"/>
    </source>
</evidence>
<dbReference type="InterPro" id="IPR004364">
    <property type="entry name" value="Aa-tRNA-synt_II"/>
</dbReference>
<evidence type="ECO:0000256" key="2">
    <source>
        <dbReference type="ARBA" id="ARBA00022741"/>
    </source>
</evidence>
<dbReference type="InterPro" id="IPR045864">
    <property type="entry name" value="aa-tRNA-synth_II/BPL/LPL"/>
</dbReference>
<dbReference type="InterPro" id="IPR006195">
    <property type="entry name" value="aa-tRNA-synth_II"/>
</dbReference>
<dbReference type="EMBL" id="JAVRJZ010000801">
    <property type="protein sequence ID" value="KAK2702105.1"/>
    <property type="molecule type" value="Genomic_DNA"/>
</dbReference>
<dbReference type="AlphaFoldDB" id="A0AA88KZK8"/>
<evidence type="ECO:0000256" key="3">
    <source>
        <dbReference type="ARBA" id="ARBA00022840"/>
    </source>
</evidence>
<dbReference type="PANTHER" id="PTHR42918">
    <property type="entry name" value="LYSYL-TRNA SYNTHETASE"/>
    <property type="match status" value="1"/>
</dbReference>
<keyword evidence="1" id="KW-0436">Ligase</keyword>
<reference evidence="6" key="1">
    <citation type="submission" date="2023-07" db="EMBL/GenBank/DDBJ databases">
        <title>Chromosome-level genome assembly of Artemia franciscana.</title>
        <authorList>
            <person name="Jo E."/>
        </authorList>
    </citation>
    <scope>NUCLEOTIDE SEQUENCE</scope>
    <source>
        <tissue evidence="6">Whole body</tissue>
    </source>
</reference>
<dbReference type="SUPFAM" id="SSF55681">
    <property type="entry name" value="Class II aaRS and biotin synthetases"/>
    <property type="match status" value="2"/>
</dbReference>
<dbReference type="GO" id="GO:0005524">
    <property type="term" value="F:ATP binding"/>
    <property type="evidence" value="ECO:0007669"/>
    <property type="project" value="UniProtKB-KW"/>
</dbReference>
<evidence type="ECO:0000256" key="4">
    <source>
        <dbReference type="SAM" id="MobiDB-lite"/>
    </source>
</evidence>
<keyword evidence="3" id="KW-0067">ATP-binding</keyword>
<name>A0AA88KZK8_ARTSF</name>
<dbReference type="GO" id="GO:0005829">
    <property type="term" value="C:cytosol"/>
    <property type="evidence" value="ECO:0007669"/>
    <property type="project" value="TreeGrafter"/>
</dbReference>
<evidence type="ECO:0000256" key="1">
    <source>
        <dbReference type="ARBA" id="ARBA00022598"/>
    </source>
</evidence>
<accession>A0AA88KZK8</accession>
<feature type="region of interest" description="Disordered" evidence="4">
    <location>
        <begin position="126"/>
        <end position="158"/>
    </location>
</feature>
<keyword evidence="7" id="KW-1185">Reference proteome</keyword>
<dbReference type="GO" id="GO:0004824">
    <property type="term" value="F:lysine-tRNA ligase activity"/>
    <property type="evidence" value="ECO:0007669"/>
    <property type="project" value="InterPro"/>
</dbReference>
<sequence length="180" mass="21130">MLDIGGMERVYEIGKQFRNEGVDRTHDPEFTTCEFYMAHTDYKDLMKTIEEMISELPLKMLDIGGMERVYEIGKQFRNEGVDRTHDPEFTTCEFYMAHTDYKDLMKTIEEMISVNRTELPQINRANRVPQTEKETQNGTELPQINRADQVQQPETETQNRTKLIIKQIIVYADPEVPETD</sequence>
<feature type="domain" description="Aminoacyl-transfer RNA synthetases class-II family profile" evidence="5">
    <location>
        <begin position="1"/>
        <end position="180"/>
    </location>
</feature>
<dbReference type="PRINTS" id="PR00982">
    <property type="entry name" value="TRNASYNTHLYS"/>
</dbReference>
<dbReference type="Proteomes" id="UP001187531">
    <property type="component" value="Unassembled WGS sequence"/>
</dbReference>
<gene>
    <name evidence="6" type="ORF">QYM36_019283</name>
</gene>
<dbReference type="InterPro" id="IPR018149">
    <property type="entry name" value="Lys-tRNA-synth_II_C"/>
</dbReference>
<proteinExistence type="predicted"/>
<evidence type="ECO:0000259" key="5">
    <source>
        <dbReference type="PROSITE" id="PS50862"/>
    </source>
</evidence>
<dbReference type="Pfam" id="PF00152">
    <property type="entry name" value="tRNA-synt_2"/>
    <property type="match status" value="1"/>
</dbReference>
<comment type="caution">
    <text evidence="6">The sequence shown here is derived from an EMBL/GenBank/DDBJ whole genome shotgun (WGS) entry which is preliminary data.</text>
</comment>